<dbReference type="GO" id="GO:0046933">
    <property type="term" value="F:proton-transporting ATP synthase activity, rotational mechanism"/>
    <property type="evidence" value="ECO:0007669"/>
    <property type="project" value="UniProtKB-UniRule"/>
</dbReference>
<evidence type="ECO:0000256" key="8">
    <source>
        <dbReference type="HAMAP-Rule" id="MF_01416"/>
    </source>
</evidence>
<keyword evidence="3 8" id="KW-0375">Hydrogen ion transport</keyword>
<sequence>MTTQTLTLHAASREALAAAETRLSEVTGGAGADPAALGNELLAVVDLLGREIGLRRAVADASSDPDARTRLVRSLLSGKVSEQALRVLDAVVAARWSSPRELVDGLESLGRNALLTSAEKAGKLDSVEDQLFRIARIVVSNPELEQTLSDQTAPGEAKRRLVRDLLQSKVDDVTLALVEQVVGRSAGRSVGFNLDQLVQLAAQRRERSVAYVTSASELSAEQRERLAEQLHRIYGRPIGLHVEVDPRLGGGLVVRVGDEVIDGSTAGRIAALRRQLA</sequence>
<dbReference type="HAMAP" id="MF_01416">
    <property type="entry name" value="ATP_synth_delta_bact"/>
    <property type="match status" value="1"/>
</dbReference>
<dbReference type="InterPro" id="IPR020781">
    <property type="entry name" value="ATPase_OSCP/d_CS"/>
</dbReference>
<keyword evidence="8" id="KW-1003">Cell membrane</keyword>
<evidence type="ECO:0000313" key="10">
    <source>
        <dbReference type="Proteomes" id="UP000549616"/>
    </source>
</evidence>
<dbReference type="SUPFAM" id="SSF47928">
    <property type="entry name" value="N-terminal domain of the delta subunit of the F1F0-ATP synthase"/>
    <property type="match status" value="1"/>
</dbReference>
<keyword evidence="6 8" id="KW-0139">CF(1)</keyword>
<dbReference type="GO" id="GO:0045259">
    <property type="term" value="C:proton-transporting ATP synthase complex"/>
    <property type="evidence" value="ECO:0007669"/>
    <property type="project" value="UniProtKB-KW"/>
</dbReference>
<gene>
    <name evidence="8" type="primary">atpH</name>
    <name evidence="9" type="ORF">HNR02_000481</name>
</gene>
<dbReference type="EMBL" id="JACCFK010000001">
    <property type="protein sequence ID" value="NYI87158.1"/>
    <property type="molecule type" value="Genomic_DNA"/>
</dbReference>
<keyword evidence="4 8" id="KW-0406">Ion transport</keyword>
<reference evidence="9 10" key="1">
    <citation type="submission" date="2020-07" db="EMBL/GenBank/DDBJ databases">
        <title>Sequencing the genomes of 1000 actinobacteria strains.</title>
        <authorList>
            <person name="Klenk H.-P."/>
        </authorList>
    </citation>
    <scope>NUCLEOTIDE SEQUENCE [LARGE SCALE GENOMIC DNA]</scope>
    <source>
        <strain evidence="9 10">DSM 104006</strain>
    </source>
</reference>
<evidence type="ECO:0000256" key="3">
    <source>
        <dbReference type="ARBA" id="ARBA00022781"/>
    </source>
</evidence>
<evidence type="ECO:0000256" key="2">
    <source>
        <dbReference type="ARBA" id="ARBA00022448"/>
    </source>
</evidence>
<dbReference type="InterPro" id="IPR000711">
    <property type="entry name" value="ATPase_OSCP/dsu"/>
</dbReference>
<comment type="similarity">
    <text evidence="8">Belongs to the ATPase delta chain family.</text>
</comment>
<comment type="function">
    <text evidence="8">This protein is part of the stalk that links CF(0) to CF(1). It either transmits conformational changes from CF(0) to CF(1) or is implicated in proton conduction.</text>
</comment>
<comment type="caution">
    <text evidence="9">The sequence shown here is derived from an EMBL/GenBank/DDBJ whole genome shotgun (WGS) entry which is preliminary data.</text>
</comment>
<dbReference type="PROSITE" id="PS00389">
    <property type="entry name" value="ATPASE_DELTA"/>
    <property type="match status" value="1"/>
</dbReference>
<comment type="function">
    <text evidence="8">F(1)F(0) ATP synthase produces ATP from ADP in the presence of a proton or sodium gradient. F-type ATPases consist of two structural domains, F(1) containing the extramembraneous catalytic core and F(0) containing the membrane proton channel, linked together by a central stalk and a peripheral stalk. During catalysis, ATP synthesis in the catalytic domain of F(1) is coupled via a rotary mechanism of the central stalk subunits to proton translocation.</text>
</comment>
<keyword evidence="2 8" id="KW-0813">Transport</keyword>
<protein>
    <recommendedName>
        <fullName evidence="8">ATP synthase subunit delta</fullName>
    </recommendedName>
    <alternativeName>
        <fullName evidence="8">ATP synthase F(1) sector subunit delta</fullName>
    </alternativeName>
    <alternativeName>
        <fullName evidence="8">F-type ATPase subunit delta</fullName>
        <shortName evidence="8">F-ATPase subunit delta</shortName>
    </alternativeName>
</protein>
<dbReference type="NCBIfam" id="NF009967">
    <property type="entry name" value="PRK13430.1"/>
    <property type="match status" value="1"/>
</dbReference>
<accession>A0A853AWW7</accession>
<evidence type="ECO:0000256" key="1">
    <source>
        <dbReference type="ARBA" id="ARBA00004370"/>
    </source>
</evidence>
<evidence type="ECO:0000313" key="9">
    <source>
        <dbReference type="EMBL" id="NYI87158.1"/>
    </source>
</evidence>
<name>A0A853AWW7_9PSEU</name>
<comment type="subcellular location">
    <subcellularLocation>
        <location evidence="8">Cell membrane</location>
        <topology evidence="8">Peripheral membrane protein</topology>
    </subcellularLocation>
    <subcellularLocation>
        <location evidence="1">Membrane</location>
    </subcellularLocation>
</comment>
<evidence type="ECO:0000256" key="7">
    <source>
        <dbReference type="ARBA" id="ARBA00023310"/>
    </source>
</evidence>
<organism evidence="9 10">
    <name type="scientific">Amycolatopsis endophytica</name>
    <dbReference type="NCBI Taxonomy" id="860233"/>
    <lineage>
        <taxon>Bacteria</taxon>
        <taxon>Bacillati</taxon>
        <taxon>Actinomycetota</taxon>
        <taxon>Actinomycetes</taxon>
        <taxon>Pseudonocardiales</taxon>
        <taxon>Pseudonocardiaceae</taxon>
        <taxon>Amycolatopsis</taxon>
    </lineage>
</organism>
<evidence type="ECO:0000256" key="5">
    <source>
        <dbReference type="ARBA" id="ARBA00023136"/>
    </source>
</evidence>
<keyword evidence="7 8" id="KW-0066">ATP synthesis</keyword>
<dbReference type="AlphaFoldDB" id="A0A853AWW7"/>
<evidence type="ECO:0000256" key="6">
    <source>
        <dbReference type="ARBA" id="ARBA00023196"/>
    </source>
</evidence>
<dbReference type="GO" id="GO:0005886">
    <property type="term" value="C:plasma membrane"/>
    <property type="evidence" value="ECO:0007669"/>
    <property type="project" value="UniProtKB-SubCell"/>
</dbReference>
<dbReference type="Gene3D" id="1.10.520.20">
    <property type="entry name" value="N-terminal domain of the delta subunit of the F1F0-ATP synthase"/>
    <property type="match status" value="1"/>
</dbReference>
<evidence type="ECO:0000256" key="4">
    <source>
        <dbReference type="ARBA" id="ARBA00023065"/>
    </source>
</evidence>
<dbReference type="PRINTS" id="PR00125">
    <property type="entry name" value="ATPASEDELTA"/>
</dbReference>
<dbReference type="Pfam" id="PF00213">
    <property type="entry name" value="OSCP"/>
    <property type="match status" value="1"/>
</dbReference>
<dbReference type="PANTHER" id="PTHR11910">
    <property type="entry name" value="ATP SYNTHASE DELTA CHAIN"/>
    <property type="match status" value="1"/>
</dbReference>
<dbReference type="Proteomes" id="UP000549616">
    <property type="component" value="Unassembled WGS sequence"/>
</dbReference>
<dbReference type="NCBIfam" id="TIGR01145">
    <property type="entry name" value="ATP_synt_delta"/>
    <property type="match status" value="1"/>
</dbReference>
<keyword evidence="5 8" id="KW-0472">Membrane</keyword>
<keyword evidence="10" id="KW-1185">Reference proteome</keyword>
<dbReference type="InterPro" id="IPR026015">
    <property type="entry name" value="ATP_synth_OSCP/delta_N_sf"/>
</dbReference>
<proteinExistence type="inferred from homology"/>